<comment type="caution">
    <text evidence="3">The sequence shown here is derived from an EMBL/GenBank/DDBJ whole genome shotgun (WGS) entry which is preliminary data.</text>
</comment>
<sequence>MSTTAGSFRVTAYRVGWYQGKQARRVWRSRPVRGRRQQGPDFDGATRTVRADWKPSVRISTDGWPEGAYLLVLDADSGHRRYVPLVLCSAAARGRTLLVHATATWQAYNRWGGYNLYAGESGGYHDRSLAVSFDRPYDKNGAEKFLVHERPLVVLAERLGIPLAYTTGLHLSADPGVLRGARSLISLGHDEYWTPQQRRHITRARDSGTNVAFLGANTCFRRVRAESSALGPDRTVVCYKTDWHRDPAYPRHPSQVTTDFRAAPRPDSEASLTGVLYEGYPTDAPFVVHRPEHWVFRGTGARRGDRFAHLVGVEYDRVTPEQETTPRPIEIVAHSPLVCNGRHSHADAAYYTVGGGAGVFATGTMRWVEALMAGTSDGGRCHGMDARTRRFVTKVTRNVLHGFAKGPAARERGAAEDNVKEVYGAKPGADAQAAEPAAVGAAPRAA</sequence>
<accession>A0ABN3QEL6</accession>
<reference evidence="3 4" key="1">
    <citation type="journal article" date="2019" name="Int. J. Syst. Evol. Microbiol.">
        <title>The Global Catalogue of Microorganisms (GCM) 10K type strain sequencing project: providing services to taxonomists for standard genome sequencing and annotation.</title>
        <authorList>
            <consortium name="The Broad Institute Genomics Platform"/>
            <consortium name="The Broad Institute Genome Sequencing Center for Infectious Disease"/>
            <person name="Wu L."/>
            <person name="Ma J."/>
        </authorList>
    </citation>
    <scope>NUCLEOTIDE SEQUENCE [LARGE SCALE GENOMIC DNA]</scope>
    <source>
        <strain evidence="3 4">JCM 16373</strain>
    </source>
</reference>
<gene>
    <name evidence="3" type="ORF">GCM10009863_43700</name>
</gene>
<proteinExistence type="predicted"/>
<dbReference type="InterPro" id="IPR046540">
    <property type="entry name" value="DMFA2_C"/>
</dbReference>
<name>A0ABN3QEL6_9ACTN</name>
<dbReference type="Pfam" id="PF20254">
    <property type="entry name" value="DMFA2_C"/>
    <property type="match status" value="1"/>
</dbReference>
<evidence type="ECO:0000313" key="4">
    <source>
        <dbReference type="Proteomes" id="UP001501447"/>
    </source>
</evidence>
<dbReference type="EMBL" id="BAAARJ010000014">
    <property type="protein sequence ID" value="GAA2624471.1"/>
    <property type="molecule type" value="Genomic_DNA"/>
</dbReference>
<dbReference type="Proteomes" id="UP001501447">
    <property type="component" value="Unassembled WGS sequence"/>
</dbReference>
<feature type="domain" description="N,N-dimethylformamidase beta subunit-like C-terminal" evidence="2">
    <location>
        <begin position="9"/>
        <end position="373"/>
    </location>
</feature>
<keyword evidence="4" id="KW-1185">Reference proteome</keyword>
<feature type="region of interest" description="Disordered" evidence="1">
    <location>
        <begin position="426"/>
        <end position="446"/>
    </location>
</feature>
<evidence type="ECO:0000313" key="3">
    <source>
        <dbReference type="EMBL" id="GAA2624471.1"/>
    </source>
</evidence>
<protein>
    <recommendedName>
        <fullName evidence="2">N,N-dimethylformamidase beta subunit-like C-terminal domain-containing protein</fullName>
    </recommendedName>
</protein>
<organism evidence="3 4">
    <name type="scientific">Streptomyces axinellae</name>
    <dbReference type="NCBI Taxonomy" id="552788"/>
    <lineage>
        <taxon>Bacteria</taxon>
        <taxon>Bacillati</taxon>
        <taxon>Actinomycetota</taxon>
        <taxon>Actinomycetes</taxon>
        <taxon>Kitasatosporales</taxon>
        <taxon>Streptomycetaceae</taxon>
        <taxon>Streptomyces</taxon>
    </lineage>
</organism>
<evidence type="ECO:0000256" key="1">
    <source>
        <dbReference type="SAM" id="MobiDB-lite"/>
    </source>
</evidence>
<evidence type="ECO:0000259" key="2">
    <source>
        <dbReference type="Pfam" id="PF20254"/>
    </source>
</evidence>